<organism evidence="12 13">
    <name type="scientific">Ganoderma sinense ZZ0214-1</name>
    <dbReference type="NCBI Taxonomy" id="1077348"/>
    <lineage>
        <taxon>Eukaryota</taxon>
        <taxon>Fungi</taxon>
        <taxon>Dikarya</taxon>
        <taxon>Basidiomycota</taxon>
        <taxon>Agaricomycotina</taxon>
        <taxon>Agaricomycetes</taxon>
        <taxon>Polyporales</taxon>
        <taxon>Polyporaceae</taxon>
        <taxon>Ganoderma</taxon>
    </lineage>
</organism>
<dbReference type="Pfam" id="PF08646">
    <property type="entry name" value="Rep_fac-A_C"/>
    <property type="match status" value="1"/>
</dbReference>
<keyword evidence="13" id="KW-1185">Reference proteome</keyword>
<accession>A0A2G8RRX6</accession>
<evidence type="ECO:0000256" key="9">
    <source>
        <dbReference type="RuleBase" id="RU364130"/>
    </source>
</evidence>
<dbReference type="EMBL" id="AYKW01000067">
    <property type="protein sequence ID" value="PIL24266.1"/>
    <property type="molecule type" value="Genomic_DNA"/>
</dbReference>
<dbReference type="GO" id="GO:0008270">
    <property type="term" value="F:zinc ion binding"/>
    <property type="evidence" value="ECO:0007669"/>
    <property type="project" value="UniProtKB-KW"/>
</dbReference>
<evidence type="ECO:0000256" key="3">
    <source>
        <dbReference type="ARBA" id="ARBA00022705"/>
    </source>
</evidence>
<dbReference type="PANTHER" id="PTHR47165">
    <property type="entry name" value="OS03G0429900 PROTEIN"/>
    <property type="match status" value="1"/>
</dbReference>
<dbReference type="SUPFAM" id="SSF50249">
    <property type="entry name" value="Nucleic acid-binding proteins"/>
    <property type="match status" value="3"/>
</dbReference>
<dbReference type="OrthoDB" id="1751331at2759"/>
<dbReference type="InterPro" id="IPR031657">
    <property type="entry name" value="REPA_OB_2"/>
</dbReference>
<comment type="similarity">
    <text evidence="2 9">Belongs to the replication factor A protein 1 family.</text>
</comment>
<comment type="function">
    <text evidence="9">As part of the replication protein A (RPA/RP-A), a single-stranded DNA-binding heterotrimeric complex, may play an essential role in DNA replication, recombination and repair. Binds and stabilizes single-stranded DNA intermediates, preventing complementary DNA reannealing and recruiting different proteins involved in DNA metabolism.</text>
</comment>
<feature type="domain" description="Replication factor A C-terminal" evidence="10">
    <location>
        <begin position="320"/>
        <end position="378"/>
    </location>
</feature>
<dbReference type="NCBIfam" id="TIGR00617">
    <property type="entry name" value="rpa1"/>
    <property type="match status" value="1"/>
</dbReference>
<dbReference type="STRING" id="1077348.A0A2G8RRX6"/>
<dbReference type="InterPro" id="IPR047192">
    <property type="entry name" value="Euk_RPA1_DBD_C"/>
</dbReference>
<comment type="subcellular location">
    <subcellularLocation>
        <location evidence="1 9">Nucleus</location>
    </subcellularLocation>
</comment>
<dbReference type="Proteomes" id="UP000230002">
    <property type="component" value="Unassembled WGS sequence"/>
</dbReference>
<keyword evidence="6 9" id="KW-0862">Zinc</keyword>
<keyword evidence="4 9" id="KW-0479">Metal-binding</keyword>
<dbReference type="GO" id="GO:0007004">
    <property type="term" value="P:telomere maintenance via telomerase"/>
    <property type="evidence" value="ECO:0007669"/>
    <property type="project" value="UniProtKB-ARBA"/>
</dbReference>
<evidence type="ECO:0000313" key="13">
    <source>
        <dbReference type="Proteomes" id="UP000230002"/>
    </source>
</evidence>
<keyword evidence="7 9" id="KW-0238">DNA-binding</keyword>
<dbReference type="CDD" id="cd04474">
    <property type="entry name" value="RPA1_DBD_A"/>
    <property type="match status" value="1"/>
</dbReference>
<evidence type="ECO:0000256" key="8">
    <source>
        <dbReference type="ARBA" id="ARBA00023242"/>
    </source>
</evidence>
<dbReference type="GO" id="GO:0005662">
    <property type="term" value="C:DNA replication factor A complex"/>
    <property type="evidence" value="ECO:0007669"/>
    <property type="project" value="UniProtKB-ARBA"/>
</dbReference>
<feature type="domain" description="Replication protein A OB" evidence="11">
    <location>
        <begin position="79"/>
        <end position="176"/>
    </location>
</feature>
<dbReference type="CDD" id="cd04476">
    <property type="entry name" value="RPA1_DBD_C"/>
    <property type="match status" value="1"/>
</dbReference>
<comment type="caution">
    <text evidence="12">The sequence shown here is derived from an EMBL/GenBank/DDBJ whole genome shotgun (WGS) entry which is preliminary data.</text>
</comment>
<dbReference type="InterPro" id="IPR013955">
    <property type="entry name" value="Rep_factor-A_C"/>
</dbReference>
<dbReference type="FunFam" id="2.40.50.140:FF:000064">
    <property type="entry name" value="Replication protein A subunit"/>
    <property type="match status" value="1"/>
</dbReference>
<dbReference type="PANTHER" id="PTHR47165:SF4">
    <property type="entry name" value="OS03G0429900 PROTEIN"/>
    <property type="match status" value="1"/>
</dbReference>
<keyword evidence="3 9" id="KW-0235">DNA replication</keyword>
<keyword evidence="5 9" id="KW-0863">Zinc-finger</keyword>
<dbReference type="GO" id="GO:0006310">
    <property type="term" value="P:DNA recombination"/>
    <property type="evidence" value="ECO:0007669"/>
    <property type="project" value="InterPro"/>
</dbReference>
<dbReference type="GO" id="GO:0006281">
    <property type="term" value="P:DNA repair"/>
    <property type="evidence" value="ECO:0007669"/>
    <property type="project" value="InterPro"/>
</dbReference>
<gene>
    <name evidence="12" type="ORF">GSI_14019</name>
</gene>
<evidence type="ECO:0000256" key="7">
    <source>
        <dbReference type="ARBA" id="ARBA00023125"/>
    </source>
</evidence>
<protein>
    <recommendedName>
        <fullName evidence="9">Replication protein A subunit</fullName>
    </recommendedName>
</protein>
<proteinExistence type="inferred from homology"/>
<dbReference type="GO" id="GO:0000781">
    <property type="term" value="C:chromosome, telomeric region"/>
    <property type="evidence" value="ECO:0007669"/>
    <property type="project" value="UniProtKB-ARBA"/>
</dbReference>
<evidence type="ECO:0000256" key="5">
    <source>
        <dbReference type="ARBA" id="ARBA00022771"/>
    </source>
</evidence>
<dbReference type="AlphaFoldDB" id="A0A2G8RRX6"/>
<dbReference type="GO" id="GO:0006260">
    <property type="term" value="P:DNA replication"/>
    <property type="evidence" value="ECO:0007669"/>
    <property type="project" value="UniProtKB-KW"/>
</dbReference>
<evidence type="ECO:0000256" key="2">
    <source>
        <dbReference type="ARBA" id="ARBA00005690"/>
    </source>
</evidence>
<evidence type="ECO:0000313" key="12">
    <source>
        <dbReference type="EMBL" id="PIL24266.1"/>
    </source>
</evidence>
<keyword evidence="8 9" id="KW-0539">Nucleus</keyword>
<dbReference type="CDD" id="cd04475">
    <property type="entry name" value="RPA1_DBD_B"/>
    <property type="match status" value="1"/>
</dbReference>
<dbReference type="Pfam" id="PF16900">
    <property type="entry name" value="REPA_OB_2"/>
    <property type="match status" value="1"/>
</dbReference>
<evidence type="ECO:0000256" key="4">
    <source>
        <dbReference type="ARBA" id="ARBA00022723"/>
    </source>
</evidence>
<evidence type="ECO:0000259" key="11">
    <source>
        <dbReference type="Pfam" id="PF16900"/>
    </source>
</evidence>
<dbReference type="InterPro" id="IPR012340">
    <property type="entry name" value="NA-bd_OB-fold"/>
</dbReference>
<comment type="subunit">
    <text evidence="9">Component of the heterotrimeric canonical replication protein A complex (RPA).</text>
</comment>
<evidence type="ECO:0000259" key="10">
    <source>
        <dbReference type="Pfam" id="PF08646"/>
    </source>
</evidence>
<reference evidence="12 13" key="1">
    <citation type="journal article" date="2015" name="Sci. Rep.">
        <title>Chromosome-level genome map provides insights into diverse defense mechanisms in the medicinal fungus Ganoderma sinense.</title>
        <authorList>
            <person name="Zhu Y."/>
            <person name="Xu J."/>
            <person name="Sun C."/>
            <person name="Zhou S."/>
            <person name="Xu H."/>
            <person name="Nelson D.R."/>
            <person name="Qian J."/>
            <person name="Song J."/>
            <person name="Luo H."/>
            <person name="Xiang L."/>
            <person name="Li Y."/>
            <person name="Xu Z."/>
            <person name="Ji A."/>
            <person name="Wang L."/>
            <person name="Lu S."/>
            <person name="Hayward A."/>
            <person name="Sun W."/>
            <person name="Li X."/>
            <person name="Schwartz D.C."/>
            <person name="Wang Y."/>
            <person name="Chen S."/>
        </authorList>
    </citation>
    <scope>NUCLEOTIDE SEQUENCE [LARGE SCALE GENOMIC DNA]</scope>
    <source>
        <strain evidence="12 13">ZZ0214-1</strain>
    </source>
</reference>
<name>A0A2G8RRX6_9APHY</name>
<dbReference type="FunFam" id="2.40.50.140:FF:000041">
    <property type="entry name" value="Replication protein A subunit"/>
    <property type="match status" value="1"/>
</dbReference>
<evidence type="ECO:0000256" key="1">
    <source>
        <dbReference type="ARBA" id="ARBA00004123"/>
    </source>
</evidence>
<sequence length="389" mass="43276">MDESGEIRATAFNAAAVDFYDRLQDGKVYLISKAKVGLAKKKFSNVNNEYELTLERNTEVEECADATDVPAMKFNFVSIGNLQDVAKDSTIDVIGVVKEVGELSSITSKATSKVIPKRELTIVDRSGFSVRLTLWGKQAEQYDSTDQPVIAFKGAKVGDFQGRSLSMMSSSTMHVDPDIPEAHALRGWYDAAPSDQKFQSHTGSMPSGGGVAFDRAEIRNLNDVKVSELGMYDKPDYFSARATVMHIKSDNISYPACPTQGCVSDYSGQAWFQGFNDVGQLLFGMSADELVDIKVREASPELDRSASISTSIGDVTRGHQRAQERDDVRYNQVMERTIGTTYNFACRARQDTYNDQTRVRYGISRIMPLNYREEAKYLANLLLTSEWAR</sequence>
<dbReference type="Gene3D" id="2.40.50.140">
    <property type="entry name" value="Nucleic acid-binding proteins"/>
    <property type="match status" value="3"/>
</dbReference>
<dbReference type="GO" id="GO:0003677">
    <property type="term" value="F:DNA binding"/>
    <property type="evidence" value="ECO:0007669"/>
    <property type="project" value="UniProtKB-KW"/>
</dbReference>
<evidence type="ECO:0000256" key="6">
    <source>
        <dbReference type="ARBA" id="ARBA00022833"/>
    </source>
</evidence>
<dbReference type="InterPro" id="IPR004591">
    <property type="entry name" value="Rfa1"/>
</dbReference>